<keyword evidence="1" id="KW-1133">Transmembrane helix</keyword>
<protein>
    <submittedName>
        <fullName evidence="3">CPBP family glutamic-type intramembrane protease</fullName>
        <ecNumber evidence="3">3.4.-.-</ecNumber>
    </submittedName>
</protein>
<feature type="transmembrane region" description="Helical" evidence="1">
    <location>
        <begin position="7"/>
        <end position="28"/>
    </location>
</feature>
<dbReference type="PANTHER" id="PTHR36435">
    <property type="entry name" value="SLR1288 PROTEIN"/>
    <property type="match status" value="1"/>
</dbReference>
<feature type="transmembrane region" description="Helical" evidence="1">
    <location>
        <begin position="80"/>
        <end position="99"/>
    </location>
</feature>
<evidence type="ECO:0000256" key="1">
    <source>
        <dbReference type="SAM" id="Phobius"/>
    </source>
</evidence>
<dbReference type="InterPro" id="IPR003675">
    <property type="entry name" value="Rce1/LyrA-like_dom"/>
</dbReference>
<dbReference type="EMBL" id="CP107716">
    <property type="protein sequence ID" value="UYQ70548.1"/>
    <property type="molecule type" value="Genomic_DNA"/>
</dbReference>
<dbReference type="Pfam" id="PF02517">
    <property type="entry name" value="Rce1-like"/>
    <property type="match status" value="1"/>
</dbReference>
<feature type="transmembrane region" description="Helical" evidence="1">
    <location>
        <begin position="180"/>
        <end position="201"/>
    </location>
</feature>
<dbReference type="GO" id="GO:0006508">
    <property type="term" value="P:proteolysis"/>
    <property type="evidence" value="ECO:0007669"/>
    <property type="project" value="UniProtKB-KW"/>
</dbReference>
<keyword evidence="4" id="KW-1185">Reference proteome</keyword>
<gene>
    <name evidence="3" type="ORF">OF122_10685</name>
</gene>
<feature type="domain" description="CAAX prenyl protease 2/Lysostaphin resistance protein A-like" evidence="2">
    <location>
        <begin position="124"/>
        <end position="219"/>
    </location>
</feature>
<dbReference type="RefSeq" id="WP_264224240.1">
    <property type="nucleotide sequence ID" value="NZ_CP107716.1"/>
</dbReference>
<organism evidence="3 4">
    <name type="scientific">Pelagibacterium flavum</name>
    <dbReference type="NCBI Taxonomy" id="2984530"/>
    <lineage>
        <taxon>Bacteria</taxon>
        <taxon>Pseudomonadati</taxon>
        <taxon>Pseudomonadota</taxon>
        <taxon>Alphaproteobacteria</taxon>
        <taxon>Hyphomicrobiales</taxon>
        <taxon>Devosiaceae</taxon>
        <taxon>Pelagibacterium</taxon>
    </lineage>
</organism>
<dbReference type="GO" id="GO:0008233">
    <property type="term" value="F:peptidase activity"/>
    <property type="evidence" value="ECO:0007669"/>
    <property type="project" value="UniProtKB-KW"/>
</dbReference>
<proteinExistence type="predicted"/>
<feature type="transmembrane region" description="Helical" evidence="1">
    <location>
        <begin position="40"/>
        <end position="59"/>
    </location>
</feature>
<reference evidence="3" key="1">
    <citation type="submission" date="2022-10" db="EMBL/GenBank/DDBJ databases">
        <title>YIM 151497 complete genome.</title>
        <authorList>
            <person name="Chen X."/>
        </authorList>
    </citation>
    <scope>NUCLEOTIDE SEQUENCE</scope>
    <source>
        <strain evidence="3">YIM 151497</strain>
    </source>
</reference>
<keyword evidence="3" id="KW-0645">Protease</keyword>
<keyword evidence="1" id="KW-0472">Membrane</keyword>
<name>A0ABY6IIY2_9HYPH</name>
<dbReference type="PANTHER" id="PTHR36435:SF1">
    <property type="entry name" value="CAAX AMINO TERMINAL PROTEASE FAMILY PROTEIN"/>
    <property type="match status" value="1"/>
</dbReference>
<keyword evidence="1" id="KW-0812">Transmembrane</keyword>
<dbReference type="EC" id="3.4.-.-" evidence="3"/>
<dbReference type="Proteomes" id="UP001163882">
    <property type="component" value="Chromosome"/>
</dbReference>
<keyword evidence="3" id="KW-0378">Hydrolase</keyword>
<evidence type="ECO:0000259" key="2">
    <source>
        <dbReference type="Pfam" id="PF02517"/>
    </source>
</evidence>
<feature type="transmembrane region" description="Helical" evidence="1">
    <location>
        <begin position="208"/>
        <end position="227"/>
    </location>
</feature>
<evidence type="ECO:0000313" key="4">
    <source>
        <dbReference type="Proteomes" id="UP001163882"/>
    </source>
</evidence>
<dbReference type="InterPro" id="IPR052710">
    <property type="entry name" value="CAAX_protease"/>
</dbReference>
<evidence type="ECO:0000313" key="3">
    <source>
        <dbReference type="EMBL" id="UYQ70548.1"/>
    </source>
</evidence>
<sequence length="228" mass="23920">MLIVRQIAALLFGLVAWYAIVIASDYVLVNILELSTGARFAFLGAAEFVLGGGAIVLALRFARLRPADVGWTIHRIGPDVIAGLTIAVLFAILQFLVIIPATGGAERTDIIANAAQMGEAPTGLVGMLILALLGSTSEELLFRGLLLGGVASVFGGGKAACILATVVVVVLFALSHGYQGWAGIIDTGFYGGLLLSLLYWWRKGRLAAPIAAHVGWNVIASVVIFTLY</sequence>
<feature type="transmembrane region" description="Helical" evidence="1">
    <location>
        <begin position="145"/>
        <end position="174"/>
    </location>
</feature>
<accession>A0ABY6IIY2</accession>